<dbReference type="Pfam" id="PF00386">
    <property type="entry name" value="C1q"/>
    <property type="match status" value="1"/>
</dbReference>
<dbReference type="PROSITE" id="PS50871">
    <property type="entry name" value="C1Q"/>
    <property type="match status" value="1"/>
</dbReference>
<dbReference type="PRINTS" id="PR00007">
    <property type="entry name" value="COMPLEMNTC1Q"/>
</dbReference>
<dbReference type="InterPro" id="IPR050822">
    <property type="entry name" value="Cerebellin_Synaptic_Org"/>
</dbReference>
<dbReference type="Proteomes" id="UP001374579">
    <property type="component" value="Unassembled WGS sequence"/>
</dbReference>
<feature type="domain" description="C1q" evidence="4">
    <location>
        <begin position="79"/>
        <end position="218"/>
    </location>
</feature>
<keyword evidence="3" id="KW-0732">Signal</keyword>
<organism evidence="5 6">
    <name type="scientific">Littorina saxatilis</name>
    <dbReference type="NCBI Taxonomy" id="31220"/>
    <lineage>
        <taxon>Eukaryota</taxon>
        <taxon>Metazoa</taxon>
        <taxon>Spiralia</taxon>
        <taxon>Lophotrochozoa</taxon>
        <taxon>Mollusca</taxon>
        <taxon>Gastropoda</taxon>
        <taxon>Caenogastropoda</taxon>
        <taxon>Littorinimorpha</taxon>
        <taxon>Littorinoidea</taxon>
        <taxon>Littorinidae</taxon>
        <taxon>Littorina</taxon>
    </lineage>
</organism>
<name>A0AAN9BAV1_9CAEN</name>
<dbReference type="Gene3D" id="2.60.120.40">
    <property type="match status" value="1"/>
</dbReference>
<gene>
    <name evidence="5" type="ORF">V1264_020808</name>
</gene>
<reference evidence="5 6" key="1">
    <citation type="submission" date="2024-02" db="EMBL/GenBank/DDBJ databases">
        <title>Chromosome-scale genome assembly of the rough periwinkle Littorina saxatilis.</title>
        <authorList>
            <person name="De Jode A."/>
            <person name="Faria R."/>
            <person name="Formenti G."/>
            <person name="Sims Y."/>
            <person name="Smith T.P."/>
            <person name="Tracey A."/>
            <person name="Wood J.M.D."/>
            <person name="Zagrodzka Z.B."/>
            <person name="Johannesson K."/>
            <person name="Butlin R.K."/>
            <person name="Leder E.H."/>
        </authorList>
    </citation>
    <scope>NUCLEOTIDE SEQUENCE [LARGE SCALE GENOMIC DNA]</scope>
    <source>
        <strain evidence="5">Snail1</strain>
        <tissue evidence="5">Muscle</tissue>
    </source>
</reference>
<evidence type="ECO:0000256" key="3">
    <source>
        <dbReference type="ARBA" id="ARBA00022729"/>
    </source>
</evidence>
<evidence type="ECO:0000256" key="1">
    <source>
        <dbReference type="ARBA" id="ARBA00004613"/>
    </source>
</evidence>
<evidence type="ECO:0000313" key="5">
    <source>
        <dbReference type="EMBL" id="KAK7102615.1"/>
    </source>
</evidence>
<dbReference type="SUPFAM" id="SSF49842">
    <property type="entry name" value="TNF-like"/>
    <property type="match status" value="1"/>
</dbReference>
<comment type="caution">
    <text evidence="5">The sequence shown here is derived from an EMBL/GenBank/DDBJ whole genome shotgun (WGS) entry which is preliminary data.</text>
</comment>
<dbReference type="SMART" id="SM00110">
    <property type="entry name" value="C1Q"/>
    <property type="match status" value="1"/>
</dbReference>
<evidence type="ECO:0000313" key="6">
    <source>
        <dbReference type="Proteomes" id="UP001374579"/>
    </source>
</evidence>
<dbReference type="GO" id="GO:0005576">
    <property type="term" value="C:extracellular region"/>
    <property type="evidence" value="ECO:0007669"/>
    <property type="project" value="UniProtKB-SubCell"/>
</dbReference>
<evidence type="ECO:0000259" key="4">
    <source>
        <dbReference type="PROSITE" id="PS50871"/>
    </source>
</evidence>
<keyword evidence="6" id="KW-1185">Reference proteome</keyword>
<comment type="subcellular location">
    <subcellularLocation>
        <location evidence="1">Secreted</location>
    </subcellularLocation>
</comment>
<dbReference type="PANTHER" id="PTHR22923:SF116">
    <property type="entry name" value="C1Q DOMAIN-CONTAINING PROTEIN"/>
    <property type="match status" value="1"/>
</dbReference>
<dbReference type="EMBL" id="JBAMIC010000010">
    <property type="protein sequence ID" value="KAK7102615.1"/>
    <property type="molecule type" value="Genomic_DNA"/>
</dbReference>
<dbReference type="AlphaFoldDB" id="A0AAN9BAV1"/>
<dbReference type="InterPro" id="IPR008983">
    <property type="entry name" value="Tumour_necrosis_fac-like_dom"/>
</dbReference>
<proteinExistence type="predicted"/>
<keyword evidence="2" id="KW-0964">Secreted</keyword>
<accession>A0AAN9BAV1</accession>
<sequence>MTKRNADLTRVFLVVYWLSLFTLTLGEVRGRMRRSDDSDPLVAVVSMLTQKVDLLTSQLAAQDLYCKNQINQLKSRVAATEQPVAFTAYFGHAGTNIHALSVGQTVKFDTALFNAGSAYNPTTGVFTAPSPGTYVVFVHILHSFLPGADEEGPIEVHIYADHTRLLRVGACCKNMNSASNMVTVRLTQGQAVHVQVFKGTMLLGGIHSSFSGYKLNPL</sequence>
<dbReference type="InterPro" id="IPR001073">
    <property type="entry name" value="C1q_dom"/>
</dbReference>
<dbReference type="PANTHER" id="PTHR22923">
    <property type="entry name" value="CEREBELLIN-RELATED"/>
    <property type="match status" value="1"/>
</dbReference>
<protein>
    <recommendedName>
        <fullName evidence="4">C1q domain-containing protein</fullName>
    </recommendedName>
</protein>
<evidence type="ECO:0000256" key="2">
    <source>
        <dbReference type="ARBA" id="ARBA00022525"/>
    </source>
</evidence>